<evidence type="ECO:0000259" key="16">
    <source>
        <dbReference type="PROSITE" id="PS50109"/>
    </source>
</evidence>
<dbReference type="GO" id="GO:0007234">
    <property type="term" value="P:osmosensory signaling via phosphorelay pathway"/>
    <property type="evidence" value="ECO:0007669"/>
    <property type="project" value="TreeGrafter"/>
</dbReference>
<dbReference type="SUPFAM" id="SSF55874">
    <property type="entry name" value="ATPase domain of HSP90 chaperone/DNA topoisomerase II/histidine kinase"/>
    <property type="match status" value="1"/>
</dbReference>
<dbReference type="Gene3D" id="1.10.287.130">
    <property type="match status" value="1"/>
</dbReference>
<dbReference type="PROSITE" id="PS50113">
    <property type="entry name" value="PAC"/>
    <property type="match status" value="1"/>
</dbReference>
<keyword evidence="6" id="KW-0597">Phosphoprotein</keyword>
<keyword evidence="12" id="KW-1133">Transmembrane helix</keyword>
<dbReference type="SUPFAM" id="SSF55781">
    <property type="entry name" value="GAF domain-like"/>
    <property type="match status" value="2"/>
</dbReference>
<dbReference type="PRINTS" id="PR00344">
    <property type="entry name" value="BCTRLSENSOR"/>
</dbReference>
<dbReference type="Pfam" id="PF08447">
    <property type="entry name" value="PAS_3"/>
    <property type="match status" value="1"/>
</dbReference>
<reference evidence="19 20" key="1">
    <citation type="submission" date="2020-08" db="EMBL/GenBank/DDBJ databases">
        <title>Genomic Encyclopedia of Type Strains, Phase III (KMG-III): the genomes of soil and plant-associated and newly described type strains.</title>
        <authorList>
            <person name="Whitman W."/>
        </authorList>
    </citation>
    <scope>NUCLEOTIDE SEQUENCE [LARGE SCALE GENOMIC DNA]</scope>
    <source>
        <strain evidence="19 20">CECT 3303</strain>
    </source>
</reference>
<evidence type="ECO:0000259" key="18">
    <source>
        <dbReference type="PROSITE" id="PS50113"/>
    </source>
</evidence>
<dbReference type="CDD" id="cd00130">
    <property type="entry name" value="PAS"/>
    <property type="match status" value="1"/>
</dbReference>
<dbReference type="Pfam" id="PF13185">
    <property type="entry name" value="GAF_2"/>
    <property type="match status" value="1"/>
</dbReference>
<dbReference type="InterPro" id="IPR013767">
    <property type="entry name" value="PAS_fold"/>
</dbReference>
<dbReference type="SUPFAM" id="SSF47384">
    <property type="entry name" value="Homodimeric domain of signal transducing histidine kinase"/>
    <property type="match status" value="1"/>
</dbReference>
<dbReference type="InterPro" id="IPR050351">
    <property type="entry name" value="BphY/WalK/GraS-like"/>
</dbReference>
<keyword evidence="10" id="KW-0418">Kinase</keyword>
<evidence type="ECO:0000256" key="10">
    <source>
        <dbReference type="ARBA" id="ARBA00022777"/>
    </source>
</evidence>
<dbReference type="SMART" id="SM00086">
    <property type="entry name" value="PAC"/>
    <property type="match status" value="2"/>
</dbReference>
<dbReference type="PANTHER" id="PTHR42878:SF7">
    <property type="entry name" value="SENSOR HISTIDINE KINASE GLRK"/>
    <property type="match status" value="1"/>
</dbReference>
<dbReference type="CDD" id="cd00075">
    <property type="entry name" value="HATPase"/>
    <property type="match status" value="1"/>
</dbReference>
<dbReference type="SMART" id="SM00388">
    <property type="entry name" value="HisKA"/>
    <property type="match status" value="1"/>
</dbReference>
<keyword evidence="9" id="KW-0547">Nucleotide-binding</keyword>
<evidence type="ECO:0000256" key="11">
    <source>
        <dbReference type="ARBA" id="ARBA00022840"/>
    </source>
</evidence>
<comment type="cofactor">
    <cofactor evidence="2">
        <name>a divalent metal cation</name>
        <dbReference type="ChEBI" id="CHEBI:60240"/>
    </cofactor>
</comment>
<dbReference type="GO" id="GO:0030295">
    <property type="term" value="F:protein kinase activator activity"/>
    <property type="evidence" value="ECO:0007669"/>
    <property type="project" value="TreeGrafter"/>
</dbReference>
<comment type="caution">
    <text evidence="19">The sequence shown here is derived from an EMBL/GenBank/DDBJ whole genome shotgun (WGS) entry which is preliminary data.</text>
</comment>
<dbReference type="InterPro" id="IPR001610">
    <property type="entry name" value="PAC"/>
</dbReference>
<dbReference type="NCBIfam" id="TIGR00229">
    <property type="entry name" value="sensory_box"/>
    <property type="match status" value="1"/>
</dbReference>
<dbReference type="Proteomes" id="UP000562352">
    <property type="component" value="Unassembled WGS sequence"/>
</dbReference>
<keyword evidence="8" id="KW-0812">Transmembrane</keyword>
<evidence type="ECO:0000256" key="4">
    <source>
        <dbReference type="ARBA" id="ARBA00004236"/>
    </source>
</evidence>
<dbReference type="InterPro" id="IPR035965">
    <property type="entry name" value="PAS-like_dom_sf"/>
</dbReference>
<dbReference type="InterPro" id="IPR000014">
    <property type="entry name" value="PAS"/>
</dbReference>
<dbReference type="InterPro" id="IPR036097">
    <property type="entry name" value="HisK_dim/P_sf"/>
</dbReference>
<dbReference type="Pfam" id="PF01590">
    <property type="entry name" value="GAF"/>
    <property type="match status" value="1"/>
</dbReference>
<dbReference type="PROSITE" id="PS50112">
    <property type="entry name" value="PAS"/>
    <property type="match status" value="1"/>
</dbReference>
<dbReference type="InterPro" id="IPR000700">
    <property type="entry name" value="PAS-assoc_C"/>
</dbReference>
<dbReference type="PANTHER" id="PTHR42878">
    <property type="entry name" value="TWO-COMPONENT HISTIDINE KINASE"/>
    <property type="match status" value="1"/>
</dbReference>
<comment type="catalytic activity">
    <reaction evidence="1">
        <text>ATP + protein L-histidine = ADP + protein N-phospho-L-histidine.</text>
        <dbReference type="EC" id="2.7.13.3"/>
    </reaction>
</comment>
<keyword evidence="11" id="KW-0067">ATP-binding</keyword>
<dbReference type="AlphaFoldDB" id="A0A841DE26"/>
<dbReference type="PROSITE" id="PS50109">
    <property type="entry name" value="HIS_KIN"/>
    <property type="match status" value="1"/>
</dbReference>
<comment type="subcellular location">
    <subcellularLocation>
        <location evidence="4">Cell membrane</location>
    </subcellularLocation>
    <subcellularLocation>
        <location evidence="3">Membrane</location>
        <topology evidence="3">Multi-pass membrane protein</topology>
    </subcellularLocation>
</comment>
<dbReference type="SMART" id="SM00091">
    <property type="entry name" value="PAS"/>
    <property type="match status" value="1"/>
</dbReference>
<dbReference type="Gene3D" id="3.30.450.40">
    <property type="match status" value="2"/>
</dbReference>
<dbReference type="InterPro" id="IPR013655">
    <property type="entry name" value="PAS_fold_3"/>
</dbReference>
<dbReference type="GO" id="GO:0005509">
    <property type="term" value="F:calcium ion binding"/>
    <property type="evidence" value="ECO:0007669"/>
    <property type="project" value="UniProtKB-ARBA"/>
</dbReference>
<dbReference type="CDD" id="cd00082">
    <property type="entry name" value="HisKA"/>
    <property type="match status" value="1"/>
</dbReference>
<name>A0A841DE26_PLAVE</name>
<dbReference type="Gene3D" id="3.30.450.20">
    <property type="entry name" value="PAS domain"/>
    <property type="match status" value="2"/>
</dbReference>
<organism evidence="19 20">
    <name type="scientific">Planomonospora venezuelensis</name>
    <dbReference type="NCBI Taxonomy" id="1999"/>
    <lineage>
        <taxon>Bacteria</taxon>
        <taxon>Bacillati</taxon>
        <taxon>Actinomycetota</taxon>
        <taxon>Actinomycetes</taxon>
        <taxon>Streptosporangiales</taxon>
        <taxon>Streptosporangiaceae</taxon>
        <taxon>Planomonospora</taxon>
    </lineage>
</organism>
<protein>
    <recommendedName>
        <fullName evidence="15">Sensor-like histidine kinase SenX3</fullName>
        <ecNumber evidence="5">2.7.13.3</ecNumber>
    </recommendedName>
</protein>
<evidence type="ECO:0000313" key="19">
    <source>
        <dbReference type="EMBL" id="MBB5966664.1"/>
    </source>
</evidence>
<evidence type="ECO:0000256" key="3">
    <source>
        <dbReference type="ARBA" id="ARBA00004141"/>
    </source>
</evidence>
<dbReference type="SMART" id="SM00387">
    <property type="entry name" value="HATPase_c"/>
    <property type="match status" value="1"/>
</dbReference>
<feature type="domain" description="Histidine kinase" evidence="16">
    <location>
        <begin position="624"/>
        <end position="840"/>
    </location>
</feature>
<proteinExistence type="predicted"/>
<dbReference type="GO" id="GO:0000155">
    <property type="term" value="F:phosphorelay sensor kinase activity"/>
    <property type="evidence" value="ECO:0007669"/>
    <property type="project" value="InterPro"/>
</dbReference>
<feature type="domain" description="PAS" evidence="17">
    <location>
        <begin position="172"/>
        <end position="226"/>
    </location>
</feature>
<dbReference type="InterPro" id="IPR036890">
    <property type="entry name" value="HATPase_C_sf"/>
</dbReference>
<dbReference type="GO" id="GO:0000156">
    <property type="term" value="F:phosphorelay response regulator activity"/>
    <property type="evidence" value="ECO:0007669"/>
    <property type="project" value="TreeGrafter"/>
</dbReference>
<evidence type="ECO:0000256" key="6">
    <source>
        <dbReference type="ARBA" id="ARBA00022553"/>
    </source>
</evidence>
<evidence type="ECO:0000256" key="1">
    <source>
        <dbReference type="ARBA" id="ARBA00000085"/>
    </source>
</evidence>
<feature type="domain" description="PAC" evidence="18">
    <location>
        <begin position="549"/>
        <end position="599"/>
    </location>
</feature>
<evidence type="ECO:0000313" key="20">
    <source>
        <dbReference type="Proteomes" id="UP000562352"/>
    </source>
</evidence>
<evidence type="ECO:0000256" key="14">
    <source>
        <dbReference type="ARBA" id="ARBA00023136"/>
    </source>
</evidence>
<dbReference type="Pfam" id="PF02518">
    <property type="entry name" value="HATPase_c"/>
    <property type="match status" value="1"/>
</dbReference>
<evidence type="ECO:0000256" key="5">
    <source>
        <dbReference type="ARBA" id="ARBA00012438"/>
    </source>
</evidence>
<evidence type="ECO:0000256" key="12">
    <source>
        <dbReference type="ARBA" id="ARBA00022989"/>
    </source>
</evidence>
<dbReference type="EMBL" id="JACHJJ010000025">
    <property type="protein sequence ID" value="MBB5966664.1"/>
    <property type="molecule type" value="Genomic_DNA"/>
</dbReference>
<dbReference type="InterPro" id="IPR005467">
    <property type="entry name" value="His_kinase_dom"/>
</dbReference>
<dbReference type="GO" id="GO:0005886">
    <property type="term" value="C:plasma membrane"/>
    <property type="evidence" value="ECO:0007669"/>
    <property type="project" value="UniProtKB-SubCell"/>
</dbReference>
<dbReference type="InterPro" id="IPR003594">
    <property type="entry name" value="HATPase_dom"/>
</dbReference>
<dbReference type="GO" id="GO:0006355">
    <property type="term" value="P:regulation of DNA-templated transcription"/>
    <property type="evidence" value="ECO:0007669"/>
    <property type="project" value="InterPro"/>
</dbReference>
<dbReference type="RefSeq" id="WP_184946944.1">
    <property type="nucleotide sequence ID" value="NZ_BAAAWZ010000001.1"/>
</dbReference>
<keyword evidence="14" id="KW-0472">Membrane</keyword>
<evidence type="ECO:0000256" key="2">
    <source>
        <dbReference type="ARBA" id="ARBA00001968"/>
    </source>
</evidence>
<dbReference type="Gene3D" id="3.30.565.10">
    <property type="entry name" value="Histidine kinase-like ATPase, C-terminal domain"/>
    <property type="match status" value="1"/>
</dbReference>
<dbReference type="InterPro" id="IPR029016">
    <property type="entry name" value="GAF-like_dom_sf"/>
</dbReference>
<evidence type="ECO:0000259" key="17">
    <source>
        <dbReference type="PROSITE" id="PS50112"/>
    </source>
</evidence>
<dbReference type="GO" id="GO:0005524">
    <property type="term" value="F:ATP binding"/>
    <property type="evidence" value="ECO:0007669"/>
    <property type="project" value="UniProtKB-KW"/>
</dbReference>
<dbReference type="EC" id="2.7.13.3" evidence="5"/>
<sequence>METADRVRDARRLQALRATGLLDAAPVPSLDRVTRLTARLLEASAAMVSLIDLDRQVVVSAAGPGVRQAVRDTPLSQSMCVHVVVADEPLIVADARADRRWCGLSAVSEGEVAAYAGVPLHASGDQVLGTLCVVDAEPRRWSREELEELENLAAIAESEIALRLARTEAQLSETRMQTVLDRAPDAFVSIDGGGAVTAWNAAAERLFGWSPAEAVGRPVSDLIMPERLRRSYGEALIQGRGGGAALDGRRLELTVVDRTGQEFHAEVVLQACSERGEPVYHLFLHDITDRRRIAVLRDAQQAVAQALADAGSAEQAAADVTAAVTGVLGWACGEYWQVEPGGDLISRTGLWTGPGRDLSPLTRDQPSSFHRGEGLAGLAWAAGHEIWIPDLRADPRDFIRKPAVLRVGLRAAMALPVRSGRQVLGVLTFFSDTVQEPDDDLAGLLDGICAHVGRYMERRRAEELTLTLAASRRRFEQVVTKIDDHVWSVEVAADGVIKPVYVPSNSTKVFGGTPPVGSDMVAVTRERLHPDDLAVFTEFHTTLASGRAAEVECRFIGLDGVTRWVWSRATPRREGDRLLIDGISTDITERHYLAEERELLLARERQQVRRLQELDRMKDELVAVVSHELRNPVGTIRGYAEMLAGDPELTGEHRLFADVIDRKSAHLQNLVDDLLDLARFDAGHVDIDPRPVSLARLVRLAADEHRPAAQAKRLTVSVEPAGLLPVHADPVRLRQALDNLLSNAIKYTPDGGAVTVTAGREGGEVVLSIADTGIGIPPEQYPQLFTRFFRASTALESGVKGTGLGLAITRAIVTAHGGTIAARPGDEGGTVFVVRLPADPPSSPGSAPPAEASGA</sequence>
<keyword evidence="7" id="KW-0808">Transferase</keyword>
<evidence type="ECO:0000256" key="9">
    <source>
        <dbReference type="ARBA" id="ARBA00022741"/>
    </source>
</evidence>
<dbReference type="Pfam" id="PF00512">
    <property type="entry name" value="HisKA"/>
    <property type="match status" value="1"/>
</dbReference>
<gene>
    <name evidence="19" type="ORF">FHS22_005956</name>
</gene>
<dbReference type="InterPro" id="IPR003018">
    <property type="entry name" value="GAF"/>
</dbReference>
<accession>A0A841DE26</accession>
<evidence type="ECO:0000256" key="15">
    <source>
        <dbReference type="ARBA" id="ARBA00039401"/>
    </source>
</evidence>
<evidence type="ECO:0000256" key="8">
    <source>
        <dbReference type="ARBA" id="ARBA00022692"/>
    </source>
</evidence>
<evidence type="ECO:0000256" key="13">
    <source>
        <dbReference type="ARBA" id="ARBA00023012"/>
    </source>
</evidence>
<dbReference type="InterPro" id="IPR004358">
    <property type="entry name" value="Sig_transdc_His_kin-like_C"/>
</dbReference>
<keyword evidence="13" id="KW-0902">Two-component regulatory system</keyword>
<dbReference type="FunFam" id="1.10.287.130:FF:000001">
    <property type="entry name" value="Two-component sensor histidine kinase"/>
    <property type="match status" value="1"/>
</dbReference>
<dbReference type="Pfam" id="PF00989">
    <property type="entry name" value="PAS"/>
    <property type="match status" value="1"/>
</dbReference>
<keyword evidence="20" id="KW-1185">Reference proteome</keyword>
<dbReference type="FunFam" id="3.30.565.10:FF:000006">
    <property type="entry name" value="Sensor histidine kinase WalK"/>
    <property type="match status" value="1"/>
</dbReference>
<dbReference type="SMART" id="SM00065">
    <property type="entry name" value="GAF"/>
    <property type="match status" value="2"/>
</dbReference>
<dbReference type="SUPFAM" id="SSF55785">
    <property type="entry name" value="PYP-like sensor domain (PAS domain)"/>
    <property type="match status" value="2"/>
</dbReference>
<dbReference type="InterPro" id="IPR003661">
    <property type="entry name" value="HisK_dim/P_dom"/>
</dbReference>
<evidence type="ECO:0000256" key="7">
    <source>
        <dbReference type="ARBA" id="ARBA00022679"/>
    </source>
</evidence>